<dbReference type="EMBL" id="CAJNOJ010000149">
    <property type="protein sequence ID" value="CAF1202391.1"/>
    <property type="molecule type" value="Genomic_DNA"/>
</dbReference>
<name>A0A814WCX2_ADIRI</name>
<comment type="caution">
    <text evidence="1">The sequence shown here is derived from an EMBL/GenBank/DDBJ whole genome shotgun (WGS) entry which is preliminary data.</text>
</comment>
<accession>A0A814WCX2</accession>
<sequence>MTSALKTSEDPVTERKKLYITERQIPALFEALIAGLMNNEPDDHLDFIIESLNEMKKEKIPLRWDTFIEMHDKKKKN</sequence>
<dbReference type="OrthoDB" id="6436361at2759"/>
<evidence type="ECO:0000313" key="1">
    <source>
        <dbReference type="EMBL" id="CAF1202391.1"/>
    </source>
</evidence>
<protein>
    <submittedName>
        <fullName evidence="1">Uncharacterized protein</fullName>
    </submittedName>
</protein>
<dbReference type="Proteomes" id="UP000663852">
    <property type="component" value="Unassembled WGS sequence"/>
</dbReference>
<evidence type="ECO:0000313" key="2">
    <source>
        <dbReference type="Proteomes" id="UP000663852"/>
    </source>
</evidence>
<dbReference type="SUPFAM" id="SSF47391">
    <property type="entry name" value="Dimerization-anchoring domain of cAMP-dependent PK regulatory subunit"/>
    <property type="match status" value="1"/>
</dbReference>
<dbReference type="AlphaFoldDB" id="A0A814WCX2"/>
<gene>
    <name evidence="1" type="ORF">EDS130_LOCUS25442</name>
</gene>
<reference evidence="1" key="1">
    <citation type="submission" date="2021-02" db="EMBL/GenBank/DDBJ databases">
        <authorList>
            <person name="Nowell W R."/>
        </authorList>
    </citation>
    <scope>NUCLEOTIDE SEQUENCE</scope>
</reference>
<proteinExistence type="predicted"/>
<organism evidence="1 2">
    <name type="scientific">Adineta ricciae</name>
    <name type="common">Rotifer</name>
    <dbReference type="NCBI Taxonomy" id="249248"/>
    <lineage>
        <taxon>Eukaryota</taxon>
        <taxon>Metazoa</taxon>
        <taxon>Spiralia</taxon>
        <taxon>Gnathifera</taxon>
        <taxon>Rotifera</taxon>
        <taxon>Eurotatoria</taxon>
        <taxon>Bdelloidea</taxon>
        <taxon>Adinetida</taxon>
        <taxon>Adinetidae</taxon>
        <taxon>Adineta</taxon>
    </lineage>
</organism>